<dbReference type="InterPro" id="IPR003607">
    <property type="entry name" value="HD/PDEase_dom"/>
</dbReference>
<evidence type="ECO:0000259" key="2">
    <source>
        <dbReference type="PROSITE" id="PS51832"/>
    </source>
</evidence>
<dbReference type="PROSITE" id="PS51832">
    <property type="entry name" value="HD_GYP"/>
    <property type="match status" value="1"/>
</dbReference>
<keyword evidence="1" id="KW-0812">Transmembrane</keyword>
<dbReference type="InterPro" id="IPR052020">
    <property type="entry name" value="Cyclic_di-GMP/3'3'-cGAMP_PDE"/>
</dbReference>
<dbReference type="EMBL" id="JAWJAC010000026">
    <property type="protein sequence ID" value="MDV2865687.1"/>
    <property type="molecule type" value="Genomic_DNA"/>
</dbReference>
<dbReference type="AlphaFoldDB" id="A0AB35RW62"/>
<dbReference type="Gene3D" id="1.10.3210.10">
    <property type="entry name" value="Hypothetical protein af1432"/>
    <property type="match status" value="1"/>
</dbReference>
<dbReference type="Gene3D" id="3.40.190.10">
    <property type="entry name" value="Periplasmic binding protein-like II"/>
    <property type="match status" value="4"/>
</dbReference>
<protein>
    <submittedName>
        <fullName evidence="3">Transporter substrate-binding domain-containing protein</fullName>
    </submittedName>
</protein>
<dbReference type="InterPro" id="IPR037522">
    <property type="entry name" value="HD_GYP_dom"/>
</dbReference>
<dbReference type="RefSeq" id="WP_229223186.1">
    <property type="nucleotide sequence ID" value="NZ_JAWJAC010000026.1"/>
</dbReference>
<dbReference type="SUPFAM" id="SSF53850">
    <property type="entry name" value="Periplasmic binding protein-like II"/>
    <property type="match status" value="2"/>
</dbReference>
<sequence>MKWCCRKALISSLFYLLLLGSALIWLRHAGAAPSVQQKPPETIPVWVYDAESFAFWRDAQGNYQGLYPRLAAMLHERYGYNVQIRPIDAEEMDRRFANDDYGLYAGVIRTDDLARNRILSSRLFDNEVVAASTTQRIYKPEDLHNSRVLFLRDDATQDRVQQRYPNLKFRELRQVESGEEAFRLLSDGQADFYINDASEMDNTARYYQLSLPFPGLRITRVFAFSPALHTMRDDINQLINDDYRSGKMRQLILDNKRQFLLSRVTISDTERHWLAQNKLDVWLPANENYAPLIWHDRQGYHGSAIDMINDMRDLLHVDVNVHYIDNYYEALQSQNWPVRLVNVIAPPDRSQLPGMIGPVVSWHNVYYNRIGQPFLWDEDQIRHQRIGVIKGSFSQFYLQQRYASEITLVTFGTLEQLISGIENDRVDYILGDLSSLESALRGNELFRGVLKVAGITRSELQMGPWADSAHPLHNLLSQVHRLSSYRALSEGSDELPHFSGLTRNTLKIISVLLLITVIFSLCLLVIMWRHMRQNRIVNRNIVKVLEKVNRAHDDETGSHIQRVAKYCGLLGRALKLPRRTVRDIENFASLHDVGKIAVPERILRKEGPLTEDEFEEMKLHTLKGWRIIQGLSLGPVAENIIHFHHEKWDGSGYPDGLRGEQIPLEARILALADVYDALRQKRIYKPSFTHEQAMQIIEAGSGRHFDPRLVALFRQQQHLFARIFDTLAD</sequence>
<dbReference type="Pfam" id="PF13487">
    <property type="entry name" value="HD_5"/>
    <property type="match status" value="1"/>
</dbReference>
<evidence type="ECO:0000256" key="1">
    <source>
        <dbReference type="SAM" id="Phobius"/>
    </source>
</evidence>
<feature type="transmembrane region" description="Helical" evidence="1">
    <location>
        <begin position="508"/>
        <end position="528"/>
    </location>
</feature>
<dbReference type="SMART" id="SM00471">
    <property type="entry name" value="HDc"/>
    <property type="match status" value="1"/>
</dbReference>
<evidence type="ECO:0000313" key="4">
    <source>
        <dbReference type="Proteomes" id="UP001286589"/>
    </source>
</evidence>
<dbReference type="SUPFAM" id="SSF109604">
    <property type="entry name" value="HD-domain/PDEase-like"/>
    <property type="match status" value="1"/>
</dbReference>
<comment type="caution">
    <text evidence="3">The sequence shown here is derived from an EMBL/GenBank/DDBJ whole genome shotgun (WGS) entry which is preliminary data.</text>
</comment>
<keyword evidence="4" id="KW-1185">Reference proteome</keyword>
<keyword evidence="1" id="KW-0472">Membrane</keyword>
<proteinExistence type="predicted"/>
<dbReference type="SMART" id="SM00062">
    <property type="entry name" value="PBPb"/>
    <property type="match status" value="1"/>
</dbReference>
<organism evidence="3 4">
    <name type="scientific">Phytobacter ursingii</name>
    <dbReference type="NCBI Taxonomy" id="1972431"/>
    <lineage>
        <taxon>Bacteria</taxon>
        <taxon>Pseudomonadati</taxon>
        <taxon>Pseudomonadota</taxon>
        <taxon>Gammaproteobacteria</taxon>
        <taxon>Enterobacterales</taxon>
        <taxon>Enterobacteriaceae</taxon>
        <taxon>Phytobacter</taxon>
    </lineage>
</organism>
<feature type="domain" description="HD-GYP" evidence="2">
    <location>
        <begin position="534"/>
        <end position="729"/>
    </location>
</feature>
<dbReference type="CDD" id="cd00077">
    <property type="entry name" value="HDc"/>
    <property type="match status" value="1"/>
</dbReference>
<gene>
    <name evidence="3" type="ORF">R0H02_24910</name>
</gene>
<dbReference type="InterPro" id="IPR001638">
    <property type="entry name" value="Solute-binding_3/MltF_N"/>
</dbReference>
<evidence type="ECO:0000313" key="3">
    <source>
        <dbReference type="EMBL" id="MDV2865687.1"/>
    </source>
</evidence>
<accession>A0AB35RW62</accession>
<dbReference type="GO" id="GO:0008081">
    <property type="term" value="F:phosphoric diester hydrolase activity"/>
    <property type="evidence" value="ECO:0007669"/>
    <property type="project" value="UniProtKB-ARBA"/>
</dbReference>
<keyword evidence="1" id="KW-1133">Transmembrane helix</keyword>
<name>A0AB35RW62_9ENTR</name>
<dbReference type="PANTHER" id="PTHR45228">
    <property type="entry name" value="CYCLIC DI-GMP PHOSPHODIESTERASE TM_0186-RELATED"/>
    <property type="match status" value="1"/>
</dbReference>
<reference evidence="3 4" key="1">
    <citation type="submission" date="2023-10" db="EMBL/GenBank/DDBJ databases">
        <title>Phytobacter spp. The emergence of a new genus of hospital-origin enterobacteria encoding carbapenemases in Argentina.</title>
        <authorList>
            <person name="Vay C."/>
            <person name="Almuzara M."/>
            <person name="Traglia G.M."/>
            <person name="Campos J."/>
        </authorList>
    </citation>
    <scope>NUCLEOTIDE SEQUENCE [LARGE SCALE GENOMIC DNA]</scope>
    <source>
        <strain evidence="3 4">CVMA36</strain>
    </source>
</reference>
<dbReference type="Proteomes" id="UP001286589">
    <property type="component" value="Unassembled WGS sequence"/>
</dbReference>